<feature type="compositionally biased region" description="Polar residues" evidence="1">
    <location>
        <begin position="8"/>
        <end position="20"/>
    </location>
</feature>
<organism evidence="3 4">
    <name type="scientific">Hibiscus trionum</name>
    <name type="common">Flower of an hour</name>
    <dbReference type="NCBI Taxonomy" id="183268"/>
    <lineage>
        <taxon>Eukaryota</taxon>
        <taxon>Viridiplantae</taxon>
        <taxon>Streptophyta</taxon>
        <taxon>Embryophyta</taxon>
        <taxon>Tracheophyta</taxon>
        <taxon>Spermatophyta</taxon>
        <taxon>Magnoliopsida</taxon>
        <taxon>eudicotyledons</taxon>
        <taxon>Gunneridae</taxon>
        <taxon>Pentapetalae</taxon>
        <taxon>rosids</taxon>
        <taxon>malvids</taxon>
        <taxon>Malvales</taxon>
        <taxon>Malvaceae</taxon>
        <taxon>Malvoideae</taxon>
        <taxon>Hibiscus</taxon>
    </lineage>
</organism>
<dbReference type="OrthoDB" id="994333at2759"/>
<evidence type="ECO:0000256" key="1">
    <source>
        <dbReference type="SAM" id="MobiDB-lite"/>
    </source>
</evidence>
<dbReference type="EMBL" id="BSYR01000025">
    <property type="protein sequence ID" value="GMI93089.1"/>
    <property type="molecule type" value="Genomic_DNA"/>
</dbReference>
<dbReference type="InterPro" id="IPR025558">
    <property type="entry name" value="DUF4283"/>
</dbReference>
<dbReference type="PANTHER" id="PTHR31286:SF99">
    <property type="entry name" value="DUF4283 DOMAIN-CONTAINING PROTEIN"/>
    <property type="match status" value="1"/>
</dbReference>
<accession>A0A9W7I9Q9</accession>
<gene>
    <name evidence="3" type="ORF">HRI_002978200</name>
</gene>
<evidence type="ECO:0000259" key="2">
    <source>
        <dbReference type="Pfam" id="PF14111"/>
    </source>
</evidence>
<comment type="caution">
    <text evidence="3">The sequence shown here is derived from an EMBL/GenBank/DDBJ whole genome shotgun (WGS) entry which is preliminary data.</text>
</comment>
<reference evidence="3" key="1">
    <citation type="submission" date="2023-05" db="EMBL/GenBank/DDBJ databases">
        <title>Genome and transcriptome analyses reveal genes involved in the formation of fine ridges on petal epidermal cells in Hibiscus trionum.</title>
        <authorList>
            <person name="Koshimizu S."/>
            <person name="Masuda S."/>
            <person name="Ishii T."/>
            <person name="Shirasu K."/>
            <person name="Hoshino A."/>
            <person name="Arita M."/>
        </authorList>
    </citation>
    <scope>NUCLEOTIDE SEQUENCE</scope>
    <source>
        <strain evidence="3">Hamamatsu line</strain>
    </source>
</reference>
<proteinExistence type="predicted"/>
<sequence length="322" mass="35401">MYDMVENIENQNPNVTSRVTPGSFVFEDSGGRPPGDGRHALSEKLGSTPMVDSGLQAPVISMTGALERLGSPLPQSAQRDGKRLKEGMTDVLDQGEGCGDGASAGDGQGIMKMVENPTFEEVGLGGEAGPMEGAEADVNEAEAMGSKRSYANILAGAGGRTFALIPGLTESEVVVHDDDVTFKEGGSYPVIRFSERVHDLIDRSMGRALIVHLLGRTISYRVLWNRLQSLWKLVGRFQLVDLENDYFLVKLEQEEDYLRILTTGPWTIFGSYLTVQPWSREFSTDKAHPSHVVVWVRLSGLPIRYYTKSLFRRITDIIGKGY</sequence>
<dbReference type="AlphaFoldDB" id="A0A9W7I9Q9"/>
<feature type="region of interest" description="Disordered" evidence="1">
    <location>
        <begin position="8"/>
        <end position="40"/>
    </location>
</feature>
<dbReference type="Pfam" id="PF14111">
    <property type="entry name" value="DUF4283"/>
    <property type="match status" value="1"/>
</dbReference>
<keyword evidence="4" id="KW-1185">Reference proteome</keyword>
<dbReference type="InterPro" id="IPR040256">
    <property type="entry name" value="At4g02000-like"/>
</dbReference>
<protein>
    <recommendedName>
        <fullName evidence="2">DUF4283 domain-containing protein</fullName>
    </recommendedName>
</protein>
<name>A0A9W7I9Q9_HIBTR</name>
<dbReference type="PANTHER" id="PTHR31286">
    <property type="entry name" value="GLYCINE-RICH CELL WALL STRUCTURAL PROTEIN 1.8-LIKE"/>
    <property type="match status" value="1"/>
</dbReference>
<evidence type="ECO:0000313" key="4">
    <source>
        <dbReference type="Proteomes" id="UP001165190"/>
    </source>
</evidence>
<feature type="domain" description="DUF4283" evidence="2">
    <location>
        <begin position="206"/>
        <end position="285"/>
    </location>
</feature>
<evidence type="ECO:0000313" key="3">
    <source>
        <dbReference type="EMBL" id="GMI93089.1"/>
    </source>
</evidence>
<dbReference type="Proteomes" id="UP001165190">
    <property type="component" value="Unassembled WGS sequence"/>
</dbReference>